<dbReference type="PROSITE" id="PS50883">
    <property type="entry name" value="EAL"/>
    <property type="match status" value="1"/>
</dbReference>
<dbReference type="Pfam" id="PF00990">
    <property type="entry name" value="GGDEF"/>
    <property type="match status" value="1"/>
</dbReference>
<dbReference type="Pfam" id="PF08448">
    <property type="entry name" value="PAS_4"/>
    <property type="match status" value="1"/>
</dbReference>
<feature type="domain" description="PAS" evidence="2">
    <location>
        <begin position="286"/>
        <end position="352"/>
    </location>
</feature>
<dbReference type="AlphaFoldDB" id="A0A1S7SDZ6"/>
<dbReference type="PANTHER" id="PTHR44757:SF2">
    <property type="entry name" value="BIOFILM ARCHITECTURE MAINTENANCE PROTEIN MBAA"/>
    <property type="match status" value="1"/>
</dbReference>
<dbReference type="SUPFAM" id="SSF55781">
    <property type="entry name" value="GAF domain-like"/>
    <property type="match status" value="1"/>
</dbReference>
<dbReference type="Pfam" id="PF13426">
    <property type="entry name" value="PAS_9"/>
    <property type="match status" value="1"/>
</dbReference>
<protein>
    <submittedName>
        <fullName evidence="5">Diguanylate cyclase GGDEF domain protein (Modular protein)</fullName>
    </submittedName>
</protein>
<dbReference type="InterPro" id="IPR035919">
    <property type="entry name" value="EAL_sf"/>
</dbReference>
<dbReference type="NCBIfam" id="TIGR00229">
    <property type="entry name" value="sensory_box"/>
    <property type="match status" value="3"/>
</dbReference>
<dbReference type="SUPFAM" id="SSF55073">
    <property type="entry name" value="Nucleotide cyclase"/>
    <property type="match status" value="1"/>
</dbReference>
<dbReference type="CDD" id="cd00130">
    <property type="entry name" value="PAS"/>
    <property type="match status" value="3"/>
</dbReference>
<dbReference type="SUPFAM" id="SSF55785">
    <property type="entry name" value="PYP-like sensor domain (PAS domain)"/>
    <property type="match status" value="3"/>
</dbReference>
<dbReference type="SMART" id="SM00091">
    <property type="entry name" value="PAS"/>
    <property type="match status" value="3"/>
</dbReference>
<dbReference type="InterPro" id="IPR013656">
    <property type="entry name" value="PAS_4"/>
</dbReference>
<dbReference type="EMBL" id="FBWC01000041">
    <property type="protein sequence ID" value="CUX67580.1"/>
    <property type="molecule type" value="Genomic_DNA"/>
</dbReference>
<dbReference type="Pfam" id="PF13188">
    <property type="entry name" value="PAS_8"/>
    <property type="match status" value="1"/>
</dbReference>
<dbReference type="InterPro" id="IPR052155">
    <property type="entry name" value="Biofilm_reg_signaling"/>
</dbReference>
<reference evidence="5 6" key="1">
    <citation type="submission" date="2016-01" db="EMBL/GenBank/DDBJ databases">
        <authorList>
            <person name="Oliw E.H."/>
        </authorList>
    </citation>
    <scope>NUCLEOTIDE SEQUENCE [LARGE SCALE GENOMIC DNA]</scope>
    <source>
        <strain evidence="5 6">Kerr 14</strain>
    </source>
</reference>
<evidence type="ECO:0000313" key="5">
    <source>
        <dbReference type="EMBL" id="CUX67580.1"/>
    </source>
</evidence>
<feature type="domain" description="PAS" evidence="2">
    <location>
        <begin position="174"/>
        <end position="235"/>
    </location>
</feature>
<feature type="domain" description="PAS" evidence="2">
    <location>
        <begin position="410"/>
        <end position="481"/>
    </location>
</feature>
<feature type="domain" description="EAL" evidence="3">
    <location>
        <begin position="707"/>
        <end position="957"/>
    </location>
</feature>
<dbReference type="InterPro" id="IPR043128">
    <property type="entry name" value="Rev_trsase/Diguanyl_cyclase"/>
</dbReference>
<gene>
    <name evidence="5" type="ORF">AGR4C_pb20166</name>
</gene>
<dbReference type="PROSITE" id="PS50112">
    <property type="entry name" value="PAS"/>
    <property type="match status" value="3"/>
</dbReference>
<sequence>MENHRSNQWLPCPHEDDVFRKGTAYNLKGEPDPVIDQIVQLTSKIFDVPTSVIYFTAGATTSIGAEVGWEAIELPHAIITGATTSPNVFVDETAIFAAALPGGGGSKSRFHAEAPLISEHGQTLGGLCIIDQAPRLAFSERERETLAELARLVVRHLALKQVSDSQRAALCLNQASQDAIIHIGVDGNVTFANEASMAIFGYAKDEILNHPIEKLLTPKLQKKMAAVIRKFRASRIDFLSFKPIEAVGLHKSGVEIPIEFSAGIWSNGGSFGMGVIIRDITERRLREASFQMLFERNPIPMWIFDAESLDFLAVNDAACRLYQYAKDEALEKNALDIRLDEERNEVRKTIKNFGEIYQSEHPGTHITATGATIKVLTYARRIRYNSRDCILAANLDVTERERAASELASTRIFLDAVVESIPSMVFVKDASDGRFVLLNKAGESLLGISRDDLIGKSDFDLFDQAEAERFRLADREVVAAGELVTIENEPLSTPGGLRSLRTQKVGVPDVDGKPRYLLGISEDVTEKLKVEERNRHLSLHDILTDLPNRLSFQGLLGEQLIGSPSRFALLLIDLDRFKAVNDSLGHHAGDELLRQLSKRMLFAKGDEDIVARLGGDEFGVIHQGKVTKRSASRLARRLISAIKQPFNIYGHSVSVGCSIGIVLSPTDGVTSDALIKRGDLALYAAKAAGTGTFVYFQPKMEEKADRDWILREELRYALDKSQLEIDYQPIIDSRSGRIVCCEALLRWRHPDRGLISPAEFIPVAEASGLIQGIGQWVLEQACHEAARWPDSVRVAVNLSPRQFTGFSLVAGVTRALERSNLAPDRLELEITESVFLTDNDENIRLLNQLKTLGVRIALDDFGTGYSSLAYLRRFSFDKLKIDQSFVAELTSSKENLAIVRAIIGLGKSFSAIVTAEGVEQDDQFTCLTAEGCDQCQGYLFSRPISAITLRRMMGSFQHRIAS</sequence>
<dbReference type="PANTHER" id="PTHR44757">
    <property type="entry name" value="DIGUANYLATE CYCLASE DGCP"/>
    <property type="match status" value="1"/>
</dbReference>
<dbReference type="CDD" id="cd01948">
    <property type="entry name" value="EAL"/>
    <property type="match status" value="1"/>
</dbReference>
<evidence type="ECO:0000259" key="2">
    <source>
        <dbReference type="PROSITE" id="PS50112"/>
    </source>
</evidence>
<dbReference type="SMART" id="SM00052">
    <property type="entry name" value="EAL"/>
    <property type="match status" value="1"/>
</dbReference>
<dbReference type="Proteomes" id="UP000191897">
    <property type="component" value="Unassembled WGS sequence"/>
</dbReference>
<dbReference type="InterPro" id="IPR000014">
    <property type="entry name" value="PAS"/>
</dbReference>
<dbReference type="InterPro" id="IPR003018">
    <property type="entry name" value="GAF"/>
</dbReference>
<proteinExistence type="predicted"/>
<evidence type="ECO:0000259" key="3">
    <source>
        <dbReference type="PROSITE" id="PS50883"/>
    </source>
</evidence>
<evidence type="ECO:0000259" key="4">
    <source>
        <dbReference type="PROSITE" id="PS50887"/>
    </source>
</evidence>
<dbReference type="InterPro" id="IPR001610">
    <property type="entry name" value="PAC"/>
</dbReference>
<dbReference type="CDD" id="cd01949">
    <property type="entry name" value="GGDEF"/>
    <property type="match status" value="1"/>
</dbReference>
<organism evidence="5 6">
    <name type="scientific">Agrobacterium tumefaciens str. Kerr 14</name>
    <dbReference type="NCBI Taxonomy" id="1183424"/>
    <lineage>
        <taxon>Bacteria</taxon>
        <taxon>Pseudomonadati</taxon>
        <taxon>Pseudomonadota</taxon>
        <taxon>Alphaproteobacteria</taxon>
        <taxon>Hyphomicrobiales</taxon>
        <taxon>Rhizobiaceae</taxon>
        <taxon>Rhizobium/Agrobacterium group</taxon>
        <taxon>Agrobacterium</taxon>
        <taxon>Agrobacterium tumefaciens complex</taxon>
    </lineage>
</organism>
<dbReference type="NCBIfam" id="TIGR00254">
    <property type="entry name" value="GGDEF"/>
    <property type="match status" value="1"/>
</dbReference>
<dbReference type="Gene3D" id="3.30.70.270">
    <property type="match status" value="1"/>
</dbReference>
<dbReference type="PROSITE" id="PS50887">
    <property type="entry name" value="GGDEF"/>
    <property type="match status" value="1"/>
</dbReference>
<name>A0A1S7SDZ6_AGRTU</name>
<dbReference type="Pfam" id="PF01590">
    <property type="entry name" value="GAF"/>
    <property type="match status" value="1"/>
</dbReference>
<evidence type="ECO:0000256" key="1">
    <source>
        <dbReference type="SAM" id="Coils"/>
    </source>
</evidence>
<evidence type="ECO:0000313" key="6">
    <source>
        <dbReference type="Proteomes" id="UP000191897"/>
    </source>
</evidence>
<dbReference type="Gene3D" id="3.20.20.450">
    <property type="entry name" value="EAL domain"/>
    <property type="match status" value="1"/>
</dbReference>
<accession>A0A1S7SDZ6</accession>
<dbReference type="SMART" id="SM00267">
    <property type="entry name" value="GGDEF"/>
    <property type="match status" value="1"/>
</dbReference>
<dbReference type="InterPro" id="IPR035965">
    <property type="entry name" value="PAS-like_dom_sf"/>
</dbReference>
<feature type="domain" description="GGDEF" evidence="4">
    <location>
        <begin position="565"/>
        <end position="698"/>
    </location>
</feature>
<dbReference type="InterPro" id="IPR001633">
    <property type="entry name" value="EAL_dom"/>
</dbReference>
<dbReference type="SUPFAM" id="SSF141868">
    <property type="entry name" value="EAL domain-like"/>
    <property type="match status" value="1"/>
</dbReference>
<dbReference type="Gene3D" id="3.30.450.20">
    <property type="entry name" value="PAS domain"/>
    <property type="match status" value="3"/>
</dbReference>
<feature type="coiled-coil region" evidence="1">
    <location>
        <begin position="325"/>
        <end position="352"/>
    </location>
</feature>
<dbReference type="SMART" id="SM00086">
    <property type="entry name" value="PAC"/>
    <property type="match status" value="3"/>
</dbReference>
<keyword evidence="1" id="KW-0175">Coiled coil</keyword>
<dbReference type="InterPro" id="IPR000160">
    <property type="entry name" value="GGDEF_dom"/>
</dbReference>
<dbReference type="Pfam" id="PF00563">
    <property type="entry name" value="EAL"/>
    <property type="match status" value="1"/>
</dbReference>
<dbReference type="InterPro" id="IPR029787">
    <property type="entry name" value="Nucleotide_cyclase"/>
</dbReference>